<evidence type="ECO:0000313" key="3">
    <source>
        <dbReference type="Proteomes" id="UP000245539"/>
    </source>
</evidence>
<evidence type="ECO:0000256" key="1">
    <source>
        <dbReference type="SAM" id="SignalP"/>
    </source>
</evidence>
<keyword evidence="3" id="KW-1185">Reference proteome</keyword>
<evidence type="ECO:0008006" key="4">
    <source>
        <dbReference type="Google" id="ProtNLM"/>
    </source>
</evidence>
<evidence type="ECO:0000313" key="2">
    <source>
        <dbReference type="EMBL" id="PWQ95649.1"/>
    </source>
</evidence>
<proteinExistence type="predicted"/>
<organism evidence="2 3">
    <name type="scientific">Leucothrix pacifica</name>
    <dbReference type="NCBI Taxonomy" id="1247513"/>
    <lineage>
        <taxon>Bacteria</taxon>
        <taxon>Pseudomonadati</taxon>
        <taxon>Pseudomonadota</taxon>
        <taxon>Gammaproteobacteria</taxon>
        <taxon>Thiotrichales</taxon>
        <taxon>Thiotrichaceae</taxon>
        <taxon>Leucothrix</taxon>
    </lineage>
</organism>
<dbReference type="RefSeq" id="WP_109838405.1">
    <property type="nucleotide sequence ID" value="NZ_QGKM01000043.1"/>
</dbReference>
<sequence length="610" mass="66941">MINKKLTLSIFITLFANPSIASEWPVGVTDKSSTVQNQSVSIPVISNDIGNHLEILSVNESSKKWGRITINADRKTLSYSPYKDFTGSDSFWYVLKDGEGRTNAAKVFVNVILSTPSSNWPVANTDTINADYGSVVKIAVLENDTGIGLKLAEVNEWSVNKGKAWISADNEISYQQYGEARGDQQDEFWYVFEDQWGRKNSAKVVVSLKESNNSSWPVGTPDTATASNGLRVNIPVLSNDIGSGLKIEGANEWSKEGGKTRIFGENIRYTPPADFSGTDSFWYQFVDEQGRTNSAKVSVEVSANTQKSVVEFCGNTYETDGTAANTQLSSLSPSEPVIFPSTEIKPTGVAGELGVISGRRYYLEGDVGSEQVLWMEVDGVLTKVSAVESDQPTAALGAYKGVFYFTQAGRYLFAHDGQQLVEQGDLLKDIVLYNAPSGIRQISDTSLYENTIERVDGQGDALHFSVKSKFIGSGLPHSYTTWWRISGDLDWSPVKLLRTGSNVASGVSISTTINNFYYFNGMDYFAYYYNGSFPNNGIREYQVKLADSGLEIDSAIGDVEKIIEDRGRLFVLTKYVPDGGRSEFPPIPSKLYVVGNGTTSKFVELATCPQ</sequence>
<comment type="caution">
    <text evidence="2">The sequence shown here is derived from an EMBL/GenBank/DDBJ whole genome shotgun (WGS) entry which is preliminary data.</text>
</comment>
<keyword evidence="1" id="KW-0732">Signal</keyword>
<dbReference type="AlphaFoldDB" id="A0A317CBB9"/>
<dbReference type="EMBL" id="QGKM01000043">
    <property type="protein sequence ID" value="PWQ95649.1"/>
    <property type="molecule type" value="Genomic_DNA"/>
</dbReference>
<gene>
    <name evidence="2" type="ORF">DKW60_14635</name>
</gene>
<dbReference type="Gene3D" id="2.60.40.3440">
    <property type="match status" value="2"/>
</dbReference>
<dbReference type="Pfam" id="PF17963">
    <property type="entry name" value="Big_9"/>
    <property type="match status" value="3"/>
</dbReference>
<name>A0A317CBB9_9GAMM</name>
<dbReference type="OrthoDB" id="5614163at2"/>
<reference evidence="2 3" key="1">
    <citation type="submission" date="2018-05" db="EMBL/GenBank/DDBJ databases">
        <title>Leucothrix arctica sp. nov., isolated from Arctic seawater.</title>
        <authorList>
            <person name="Choi A."/>
            <person name="Baek K."/>
        </authorList>
    </citation>
    <scope>NUCLEOTIDE SEQUENCE [LARGE SCALE GENOMIC DNA]</scope>
    <source>
        <strain evidence="2 3">JCM 18388</strain>
    </source>
</reference>
<accession>A0A317CBB9</accession>
<feature type="chain" id="PRO_5016395620" description="Cadherin-like domain-containing protein" evidence="1">
    <location>
        <begin position="22"/>
        <end position="610"/>
    </location>
</feature>
<feature type="signal peptide" evidence="1">
    <location>
        <begin position="1"/>
        <end position="21"/>
    </location>
</feature>
<protein>
    <recommendedName>
        <fullName evidence="4">Cadherin-like domain-containing protein</fullName>
    </recommendedName>
</protein>
<dbReference type="Proteomes" id="UP000245539">
    <property type="component" value="Unassembled WGS sequence"/>
</dbReference>